<name>A0A0G1YF51_9BACT</name>
<protein>
    <submittedName>
        <fullName evidence="4">Glycosyltransferase</fullName>
    </submittedName>
</protein>
<dbReference type="InterPro" id="IPR041698">
    <property type="entry name" value="Methyltransf_25"/>
</dbReference>
<dbReference type="AlphaFoldDB" id="A0A0G1YF51"/>
<dbReference type="GO" id="GO:0008168">
    <property type="term" value="F:methyltransferase activity"/>
    <property type="evidence" value="ECO:0007669"/>
    <property type="project" value="UniProtKB-KW"/>
</dbReference>
<reference evidence="4 5" key="1">
    <citation type="journal article" date="2015" name="Nature">
        <title>rRNA introns, odd ribosomes, and small enigmatic genomes across a large radiation of phyla.</title>
        <authorList>
            <person name="Brown C.T."/>
            <person name="Hug L.A."/>
            <person name="Thomas B.C."/>
            <person name="Sharon I."/>
            <person name="Castelle C.J."/>
            <person name="Singh A."/>
            <person name="Wilkins M.J."/>
            <person name="Williams K.H."/>
            <person name="Banfield J.F."/>
        </authorList>
    </citation>
    <scope>NUCLEOTIDE SEQUENCE [LARGE SCALE GENOMIC DNA]</scope>
</reference>
<accession>A0A0G1YF51</accession>
<dbReference type="PANTHER" id="PTHR43861:SF1">
    <property type="entry name" value="TRANS-ACONITATE 2-METHYLTRANSFERASE"/>
    <property type="match status" value="1"/>
</dbReference>
<dbReference type="EMBL" id="LCRX01000013">
    <property type="protein sequence ID" value="KKW41861.1"/>
    <property type="molecule type" value="Genomic_DNA"/>
</dbReference>
<dbReference type="Gene3D" id="3.40.50.2000">
    <property type="entry name" value="Glycogen Phosphorylase B"/>
    <property type="match status" value="2"/>
</dbReference>
<dbReference type="PANTHER" id="PTHR43861">
    <property type="entry name" value="TRANS-ACONITATE 2-METHYLTRANSFERASE-RELATED"/>
    <property type="match status" value="1"/>
</dbReference>
<feature type="domain" description="Methyltransferase" evidence="3">
    <location>
        <begin position="413"/>
        <end position="503"/>
    </location>
</feature>
<keyword evidence="1" id="KW-0489">Methyltransferase</keyword>
<dbReference type="SUPFAM" id="SSF53335">
    <property type="entry name" value="S-adenosyl-L-methionine-dependent methyltransferases"/>
    <property type="match status" value="1"/>
</dbReference>
<evidence type="ECO:0000313" key="5">
    <source>
        <dbReference type="Proteomes" id="UP000033870"/>
    </source>
</evidence>
<dbReference type="CDD" id="cd02440">
    <property type="entry name" value="AdoMet_MTases"/>
    <property type="match status" value="1"/>
</dbReference>
<dbReference type="Gene3D" id="3.40.50.150">
    <property type="entry name" value="Vaccinia Virus protein VP39"/>
    <property type="match status" value="1"/>
</dbReference>
<dbReference type="Pfam" id="PF13692">
    <property type="entry name" value="Glyco_trans_1_4"/>
    <property type="match status" value="1"/>
</dbReference>
<proteinExistence type="predicted"/>
<dbReference type="InterPro" id="IPR029063">
    <property type="entry name" value="SAM-dependent_MTases_sf"/>
</dbReference>
<keyword evidence="2 4" id="KW-0808">Transferase</keyword>
<organism evidence="4 5">
    <name type="scientific">Candidatus Magasanikbacteria bacterium GW2011_GWA2_56_11</name>
    <dbReference type="NCBI Taxonomy" id="1619044"/>
    <lineage>
        <taxon>Bacteria</taxon>
        <taxon>Candidatus Magasanikiibacteriota</taxon>
    </lineage>
</organism>
<sequence>MRLLIVTQIVDRTDPNLGFFHRWIEKLAEGCEQVHVVCLRQGDFSFPADRVAVHSLGKESRAWRLWYLVKFYRHIFSLRREYDHVFVHMNPEYVILGGLFWRLWRKKVVLWYAHKAVNWRLRLAAKLVTAIFTASRESCRLENAPVYVVGHGIDVGQFCPPGEPAPEGGVRLLAVGRISPTKDLETIIRAVARVRSREQIPAVSLDIIGAPVTGADYEYRAALEELIRMVRAQGYIRWRGPLPHAAVAREYARHQALIHTSHTGSVDKVVLEALASGVLVITSSPVFSAAEKAGCLMRFCENDDEDLAAVIEKAQTSGMLGRSSLRIDYVREHHDLDKLIGRITDFFSLPAETAELNADLVAKKYNSLVGATLQGAYEENRWFRDPIQRAAYDMTRRSVERQALTVPFTRYFELGPGPGTWTKLFVAREPEASFTLVDISEEMIRAAQRALPPDARVTCLVRDFSEFATPQTYDLFFSSRAFEYLPDKAAAVKKIMALLAPGGRGFIITKTPKYWRDRLRGRNPSAFHRGQISPRRFRRLLRKCGARDVALYPVTVSVPWFNSPRLNLFVCRLLCRWRLNPFSQAVAESYGVRFKKP</sequence>
<dbReference type="CDD" id="cd03801">
    <property type="entry name" value="GT4_PimA-like"/>
    <property type="match status" value="1"/>
</dbReference>
<comment type="caution">
    <text evidence="4">The sequence shown here is derived from an EMBL/GenBank/DDBJ whole genome shotgun (WGS) entry which is preliminary data.</text>
</comment>
<evidence type="ECO:0000256" key="2">
    <source>
        <dbReference type="ARBA" id="ARBA00022679"/>
    </source>
</evidence>
<evidence type="ECO:0000259" key="3">
    <source>
        <dbReference type="Pfam" id="PF13649"/>
    </source>
</evidence>
<evidence type="ECO:0000256" key="1">
    <source>
        <dbReference type="ARBA" id="ARBA00022603"/>
    </source>
</evidence>
<dbReference type="Proteomes" id="UP000033870">
    <property type="component" value="Unassembled WGS sequence"/>
</dbReference>
<dbReference type="STRING" id="1619044.UY92_C0013G0060"/>
<evidence type="ECO:0000313" key="4">
    <source>
        <dbReference type="EMBL" id="KKW41861.1"/>
    </source>
</evidence>
<gene>
    <name evidence="4" type="ORF">UY92_C0013G0060</name>
</gene>
<dbReference type="Pfam" id="PF13649">
    <property type="entry name" value="Methyltransf_25"/>
    <property type="match status" value="1"/>
</dbReference>
<dbReference type="GO" id="GO:0032259">
    <property type="term" value="P:methylation"/>
    <property type="evidence" value="ECO:0007669"/>
    <property type="project" value="UniProtKB-KW"/>
</dbReference>
<dbReference type="SUPFAM" id="SSF53756">
    <property type="entry name" value="UDP-Glycosyltransferase/glycogen phosphorylase"/>
    <property type="match status" value="1"/>
</dbReference>